<keyword evidence="1" id="KW-1133">Transmembrane helix</keyword>
<evidence type="ECO:0000313" key="2">
    <source>
        <dbReference type="EMBL" id="WCT12347.1"/>
    </source>
</evidence>
<keyword evidence="3" id="KW-1185">Reference proteome</keyword>
<feature type="transmembrane region" description="Helical" evidence="1">
    <location>
        <begin position="38"/>
        <end position="68"/>
    </location>
</feature>
<dbReference type="Pfam" id="PF07332">
    <property type="entry name" value="Phage_holin_3_6"/>
    <property type="match status" value="1"/>
</dbReference>
<dbReference type="EMBL" id="CP117167">
    <property type="protein sequence ID" value="WCT12347.1"/>
    <property type="molecule type" value="Genomic_DNA"/>
</dbReference>
<protein>
    <submittedName>
        <fullName evidence="2">Phage holin family protein</fullName>
    </submittedName>
</protein>
<gene>
    <name evidence="2" type="ORF">PQO05_00170</name>
</gene>
<dbReference type="InterPro" id="IPR009937">
    <property type="entry name" value="Phage_holin_3_6"/>
</dbReference>
<sequence length="115" mass="13036">MEEQTKEKQPPILEQITDYAETRIKLTKYKVIEKSTSVAAGVVTDMAIVISLILTFMFASFTLALYLAEVLHSFWKGFGIVTLIYLFIGIIIMVTRASFKKPIVNALIRKIFSDN</sequence>
<accession>A0ABY7T7K8</accession>
<proteinExistence type="predicted"/>
<reference evidence="2 3" key="1">
    <citation type="submission" date="2023-02" db="EMBL/GenBank/DDBJ databases">
        <title>Genome sequence of Mucilaginibacter jinjuensis strain KACC 16571.</title>
        <authorList>
            <person name="Kim S."/>
            <person name="Heo J."/>
            <person name="Kwon S.-W."/>
        </authorList>
    </citation>
    <scope>NUCLEOTIDE SEQUENCE [LARGE SCALE GENOMIC DNA]</scope>
    <source>
        <strain evidence="2 3">KACC 16571</strain>
    </source>
</reference>
<keyword evidence="1" id="KW-0812">Transmembrane</keyword>
<organism evidence="2 3">
    <name type="scientific">Mucilaginibacter jinjuensis</name>
    <dbReference type="NCBI Taxonomy" id="1176721"/>
    <lineage>
        <taxon>Bacteria</taxon>
        <taxon>Pseudomonadati</taxon>
        <taxon>Bacteroidota</taxon>
        <taxon>Sphingobacteriia</taxon>
        <taxon>Sphingobacteriales</taxon>
        <taxon>Sphingobacteriaceae</taxon>
        <taxon>Mucilaginibacter</taxon>
    </lineage>
</organism>
<feature type="transmembrane region" description="Helical" evidence="1">
    <location>
        <begin position="74"/>
        <end position="94"/>
    </location>
</feature>
<evidence type="ECO:0000313" key="3">
    <source>
        <dbReference type="Proteomes" id="UP001216139"/>
    </source>
</evidence>
<keyword evidence="1" id="KW-0472">Membrane</keyword>
<name>A0ABY7T7K8_9SPHI</name>
<evidence type="ECO:0000256" key="1">
    <source>
        <dbReference type="SAM" id="Phobius"/>
    </source>
</evidence>
<dbReference type="RefSeq" id="WP_273630605.1">
    <property type="nucleotide sequence ID" value="NZ_CP117167.1"/>
</dbReference>
<dbReference type="Proteomes" id="UP001216139">
    <property type="component" value="Chromosome"/>
</dbReference>